<keyword evidence="1" id="KW-0482">Metalloprotease</keyword>
<dbReference type="SUPFAM" id="SSF51556">
    <property type="entry name" value="Metallo-dependent hydrolases"/>
    <property type="match status" value="1"/>
</dbReference>
<keyword evidence="1" id="KW-0472">Membrane</keyword>
<dbReference type="Pfam" id="PF01244">
    <property type="entry name" value="Peptidase_M19"/>
    <property type="match status" value="2"/>
</dbReference>
<protein>
    <recommendedName>
        <fullName evidence="1">Dipeptidase</fullName>
        <ecNumber evidence="1">3.4.13.19</ecNumber>
    </recommendedName>
</protein>
<dbReference type="AlphaFoldDB" id="A0A8C5IR50"/>
<organism evidence="3 4">
    <name type="scientific">Junco hyemalis</name>
    <name type="common">Dark-eyed junco</name>
    <dbReference type="NCBI Taxonomy" id="40217"/>
    <lineage>
        <taxon>Eukaryota</taxon>
        <taxon>Metazoa</taxon>
        <taxon>Chordata</taxon>
        <taxon>Craniata</taxon>
        <taxon>Vertebrata</taxon>
        <taxon>Euteleostomi</taxon>
        <taxon>Archelosauria</taxon>
        <taxon>Archosauria</taxon>
        <taxon>Dinosauria</taxon>
        <taxon>Saurischia</taxon>
        <taxon>Theropoda</taxon>
        <taxon>Coelurosauria</taxon>
        <taxon>Aves</taxon>
        <taxon>Neognathae</taxon>
        <taxon>Neoaves</taxon>
        <taxon>Telluraves</taxon>
        <taxon>Australaves</taxon>
        <taxon>Passeriformes</taxon>
        <taxon>Passerellidae</taxon>
        <taxon>Junco</taxon>
    </lineage>
</organism>
<feature type="signal peptide" evidence="1">
    <location>
        <begin position="1"/>
        <end position="19"/>
    </location>
</feature>
<keyword evidence="1" id="KW-0378">Hydrolase</keyword>
<evidence type="ECO:0000313" key="3">
    <source>
        <dbReference type="Ensembl" id="ENSJHYP00000006894.1"/>
    </source>
</evidence>
<feature type="region of interest" description="Disordered" evidence="2">
    <location>
        <begin position="403"/>
        <end position="436"/>
    </location>
</feature>
<keyword evidence="1" id="KW-0732">Signal</keyword>
<dbReference type="InterPro" id="IPR008257">
    <property type="entry name" value="Pept_M19"/>
</dbReference>
<accession>A0A8C5IR50</accession>
<feature type="compositionally biased region" description="Low complexity" evidence="2">
    <location>
        <begin position="457"/>
        <end position="479"/>
    </location>
</feature>
<keyword evidence="1" id="KW-0336">GPI-anchor</keyword>
<comment type="similarity">
    <text evidence="1">Belongs to the metallo-dependent hydrolases superfamily. Peptidase M19 family.</text>
</comment>
<keyword evidence="1" id="KW-0325">Glycoprotein</keyword>
<dbReference type="Ensembl" id="ENSJHYT00000008416.1">
    <property type="protein sequence ID" value="ENSJHYP00000006894.1"/>
    <property type="gene ID" value="ENSJHYG00000005504.1"/>
</dbReference>
<feature type="chain" id="PRO_5034262962" description="Dipeptidase" evidence="1">
    <location>
        <begin position="20"/>
        <end position="509"/>
    </location>
</feature>
<sequence length="509" mass="54790">MPGGSVWVLVLALALPSTGQQHLQEAERIMSTTPVIDGHNDLPWQLLRKFYNQLRLPAANLTLLNDTHTNIPKLRQGHVGGQFWSVYVPCETQNKDAVRRTLEQMDVVQRMCDLYPETFLCVTDSSGIREAFRTGKVASLIGVEGGHSIDSSLGVLRTLYRLGARYMTLTHSCNTPWADNWLVDTNDEEPVHHGLSPFGKMVVEEMNLLGMMVDLAHVSVDTMKMVLNISKAPVIFSHSSAYSLCQHRRNVPDDVLRLVVSVGHSQGHGGLWGHSQGHGGLWGVPTGLEDVSKYPMLVAELLARNWTEQEVRGALAENLLRVFSKVEEVSVAWGARGTGRDRARGPVGTRVAPGALEWGCMGHEDTWGSSHRWNIGACGTQEFVGTHGARGCVWDGGTGTWQGLRAPLRGSPRCPSAGEEEPAGHGSPRDPHRLGGAGEVVQNQLRLLQRRGHRPGPARSPGTAAGPGAAPGAALLAPAWHRGPGTVPGQRGGADPALLPAGPAGKINP</sequence>
<dbReference type="GO" id="GO:0070573">
    <property type="term" value="F:metallodipeptidase activity"/>
    <property type="evidence" value="ECO:0007669"/>
    <property type="project" value="InterPro"/>
</dbReference>
<dbReference type="PANTHER" id="PTHR10443">
    <property type="entry name" value="MICROSOMAL DIPEPTIDASE"/>
    <property type="match status" value="1"/>
</dbReference>
<dbReference type="CDD" id="cd01301">
    <property type="entry name" value="rDP_like"/>
    <property type="match status" value="1"/>
</dbReference>
<dbReference type="InterPro" id="IPR032466">
    <property type="entry name" value="Metal_Hydrolase"/>
</dbReference>
<reference evidence="3" key="2">
    <citation type="submission" date="2025-09" db="UniProtKB">
        <authorList>
            <consortium name="Ensembl"/>
        </authorList>
    </citation>
    <scope>IDENTIFICATION</scope>
</reference>
<name>A0A8C5IR50_JUNHY</name>
<dbReference type="OMA" id="CAPNELP"/>
<keyword evidence="4" id="KW-1185">Reference proteome</keyword>
<evidence type="ECO:0000256" key="1">
    <source>
        <dbReference type="RuleBase" id="RU341113"/>
    </source>
</evidence>
<comment type="cofactor">
    <cofactor evidence="1">
        <name>Zn(2+)</name>
        <dbReference type="ChEBI" id="CHEBI:29105"/>
    </cofactor>
</comment>
<dbReference type="EC" id="3.4.13.19" evidence="1"/>
<evidence type="ECO:0000256" key="2">
    <source>
        <dbReference type="SAM" id="MobiDB-lite"/>
    </source>
</evidence>
<dbReference type="PROSITE" id="PS51365">
    <property type="entry name" value="RENAL_DIPEPTIDASE_2"/>
    <property type="match status" value="1"/>
</dbReference>
<dbReference type="Proteomes" id="UP000694408">
    <property type="component" value="Unplaced"/>
</dbReference>
<dbReference type="GO" id="GO:0005886">
    <property type="term" value="C:plasma membrane"/>
    <property type="evidence" value="ECO:0007669"/>
    <property type="project" value="TreeGrafter"/>
</dbReference>
<dbReference type="Gene3D" id="3.20.20.140">
    <property type="entry name" value="Metal-dependent hydrolases"/>
    <property type="match status" value="2"/>
</dbReference>
<keyword evidence="1" id="KW-0449">Lipoprotein</keyword>
<keyword evidence="1" id="KW-0224">Dipeptidase</keyword>
<keyword evidence="1" id="KW-1015">Disulfide bond</keyword>
<keyword evidence="1" id="KW-0479">Metal-binding</keyword>
<feature type="compositionally biased region" description="Low complexity" evidence="2">
    <location>
        <begin position="493"/>
        <end position="509"/>
    </location>
</feature>
<dbReference type="GO" id="GO:0006508">
    <property type="term" value="P:proteolysis"/>
    <property type="evidence" value="ECO:0007669"/>
    <property type="project" value="UniProtKB-KW"/>
</dbReference>
<dbReference type="GO" id="GO:0098552">
    <property type="term" value="C:side of membrane"/>
    <property type="evidence" value="ECO:0007669"/>
    <property type="project" value="UniProtKB-KW"/>
</dbReference>
<dbReference type="PANTHER" id="PTHR10443:SF38">
    <property type="entry name" value="DIPEPTIDASE 1"/>
    <property type="match status" value="1"/>
</dbReference>
<comment type="subunit">
    <text evidence="1">Homodimer; disulfide-linked.</text>
</comment>
<keyword evidence="1" id="KW-0645">Protease</keyword>
<reference evidence="3" key="1">
    <citation type="submission" date="2025-08" db="UniProtKB">
        <authorList>
            <consortium name="Ensembl"/>
        </authorList>
    </citation>
    <scope>IDENTIFICATION</scope>
</reference>
<feature type="region of interest" description="Disordered" evidence="2">
    <location>
        <begin position="451"/>
        <end position="509"/>
    </location>
</feature>
<keyword evidence="1" id="KW-0862">Zinc</keyword>
<proteinExistence type="inferred from homology"/>
<comment type="subcellular location">
    <subcellularLocation>
        <location evidence="1">Membrane</location>
        <topology evidence="1">Lipid-anchor</topology>
        <topology evidence="1">GPI-anchor</topology>
    </subcellularLocation>
</comment>
<comment type="catalytic activity">
    <reaction evidence="1">
        <text>an L-aminoacyl-L-amino acid + H2O = 2 an L-alpha-amino acid</text>
        <dbReference type="Rhea" id="RHEA:48940"/>
        <dbReference type="ChEBI" id="CHEBI:15377"/>
        <dbReference type="ChEBI" id="CHEBI:59869"/>
        <dbReference type="ChEBI" id="CHEBI:77460"/>
        <dbReference type="EC" id="3.4.13.19"/>
    </reaction>
</comment>
<evidence type="ECO:0000313" key="4">
    <source>
        <dbReference type="Proteomes" id="UP000694408"/>
    </source>
</evidence>
<dbReference type="GO" id="GO:0046872">
    <property type="term" value="F:metal ion binding"/>
    <property type="evidence" value="ECO:0007669"/>
    <property type="project" value="UniProtKB-UniRule"/>
</dbReference>